<dbReference type="InterPro" id="IPR050206">
    <property type="entry name" value="FtsK/SpoIIIE/SftA"/>
</dbReference>
<dbReference type="CDD" id="cd01127">
    <property type="entry name" value="TrwB_TraG_TraD_VirD4"/>
    <property type="match status" value="1"/>
</dbReference>
<evidence type="ECO:0000256" key="5">
    <source>
        <dbReference type="PROSITE-ProRule" id="PRU00289"/>
    </source>
</evidence>
<dbReference type="Gene3D" id="3.40.50.300">
    <property type="entry name" value="P-loop containing nucleotide triphosphate hydrolases"/>
    <property type="match status" value="1"/>
</dbReference>
<reference evidence="9 10" key="1">
    <citation type="submission" date="2018-07" db="EMBL/GenBank/DDBJ databases">
        <title>Genomic Encyclopedia of Type Strains, Phase IV (KMG-IV): sequencing the most valuable type-strain genomes for metagenomic binning, comparative biology and taxonomic classification.</title>
        <authorList>
            <person name="Goeker M."/>
        </authorList>
    </citation>
    <scope>NUCLEOTIDE SEQUENCE [LARGE SCALE GENOMIC DNA]</scope>
    <source>
        <strain evidence="9 10">DSM 27016</strain>
    </source>
</reference>
<protein>
    <submittedName>
        <fullName evidence="9">FtsK/SpoIIIE family protein</fullName>
    </submittedName>
</protein>
<feature type="region of interest" description="Disordered" evidence="6">
    <location>
        <begin position="571"/>
        <end position="591"/>
    </location>
</feature>
<keyword evidence="7" id="KW-0812">Transmembrane</keyword>
<dbReference type="PANTHER" id="PTHR22683">
    <property type="entry name" value="SPORULATION PROTEIN RELATED"/>
    <property type="match status" value="1"/>
</dbReference>
<feature type="transmembrane region" description="Helical" evidence="7">
    <location>
        <begin position="73"/>
        <end position="89"/>
    </location>
</feature>
<dbReference type="GO" id="GO:0005524">
    <property type="term" value="F:ATP binding"/>
    <property type="evidence" value="ECO:0007669"/>
    <property type="project" value="UniProtKB-UniRule"/>
</dbReference>
<dbReference type="InterPro" id="IPR041027">
    <property type="entry name" value="FtsK_alpha"/>
</dbReference>
<keyword evidence="7" id="KW-0472">Membrane</keyword>
<dbReference type="SUPFAM" id="SSF52540">
    <property type="entry name" value="P-loop containing nucleoside triphosphate hydrolases"/>
    <property type="match status" value="1"/>
</dbReference>
<dbReference type="InterPro" id="IPR027417">
    <property type="entry name" value="P-loop_NTPase"/>
</dbReference>
<feature type="transmembrane region" description="Helical" evidence="7">
    <location>
        <begin position="121"/>
        <end position="143"/>
    </location>
</feature>
<keyword evidence="7" id="KW-1133">Transmembrane helix</keyword>
<comment type="similarity">
    <text evidence="1">Belongs to the FtsK/SpoIIIE/SftA family.</text>
</comment>
<sequence length="681" mass="75060">MLNILNPEFWRNTLFSLTLVLAAVVVLPEITDWLINAPWEDKKGQKGKSSREDAGSPRPSFAQYALNTLKNTGITYAVLMLLGLALLIARKISTNIDAAIAKGTIDIPRIDLAINISFLNYYIKFFCTWLVLLLTVAAVYIAFRVVLSGLKNKEVLPEAQDKPVEPAIELIEGPLKEGCPPLSLLDKYSHAQSGAQDTGMRSRLQQCFDEYGLSFLSIVKVETGPTITRFTVRMDTSGRLGAVLKIEKEMSMYLGVTAISIISSAEGVIIDVPNSKKSKVAFREVLQIFAGRKSSGPLSVPLGKTAVGELQAIAINEAPHLLIAGTTGSGKSVCINEIIASILFTSSPDEVRFIFVDPKVVEMSCYNGIPHLLAPVVTDPEKAAKMLDWAVQEMESRYKELAEAGVRNITAYNEKKRKQENRMPFIVIVIDELADLMVVAKKGKNKNENSVEESIQRLGQKARAAGIHLIVGTQRPSADVITGTIKTNIPARVAFTTSSGIDSRIILGENGAEKLLGKGDGLLLTIGAPVRFQSAYISDQEVERVVEWWKGKGTENKGEILDWDNVRGEADSYTESEAESNNGSLDRPEELPKNYARDDYYSNIKLYVAKLAAGDEEELYLPSTRQIEEDLGINHRYVIEGLQKLVSEKWIEKVGSSPRTMRYMVTLSQDDAMLELDKNAV</sequence>
<evidence type="ECO:0000256" key="6">
    <source>
        <dbReference type="SAM" id="MobiDB-lite"/>
    </source>
</evidence>
<evidence type="ECO:0000256" key="1">
    <source>
        <dbReference type="ARBA" id="ARBA00006474"/>
    </source>
</evidence>
<dbReference type="Pfam" id="PF17854">
    <property type="entry name" value="FtsK_alpha"/>
    <property type="match status" value="1"/>
</dbReference>
<feature type="binding site" evidence="5">
    <location>
        <begin position="325"/>
        <end position="332"/>
    </location>
    <ligand>
        <name>ATP</name>
        <dbReference type="ChEBI" id="CHEBI:30616"/>
    </ligand>
</feature>
<dbReference type="PANTHER" id="PTHR22683:SF41">
    <property type="entry name" value="DNA TRANSLOCASE FTSK"/>
    <property type="match status" value="1"/>
</dbReference>
<keyword evidence="2 5" id="KW-0547">Nucleotide-binding</keyword>
<dbReference type="InterPro" id="IPR003593">
    <property type="entry name" value="AAA+_ATPase"/>
</dbReference>
<evidence type="ECO:0000256" key="3">
    <source>
        <dbReference type="ARBA" id="ARBA00022840"/>
    </source>
</evidence>
<keyword evidence="3 5" id="KW-0067">ATP-binding</keyword>
<dbReference type="InterPro" id="IPR002543">
    <property type="entry name" value="FtsK_dom"/>
</dbReference>
<evidence type="ECO:0000256" key="4">
    <source>
        <dbReference type="ARBA" id="ARBA00023125"/>
    </source>
</evidence>
<keyword evidence="4" id="KW-0238">DNA-binding</keyword>
<dbReference type="GO" id="GO:0016020">
    <property type="term" value="C:membrane"/>
    <property type="evidence" value="ECO:0007669"/>
    <property type="project" value="UniProtKB-SubCell"/>
</dbReference>
<dbReference type="RefSeq" id="WP_114299489.1">
    <property type="nucleotide sequence ID" value="NZ_QPJT01000029.1"/>
</dbReference>
<dbReference type="SMART" id="SM00382">
    <property type="entry name" value="AAA"/>
    <property type="match status" value="1"/>
</dbReference>
<dbReference type="OrthoDB" id="9807790at2"/>
<evidence type="ECO:0000256" key="7">
    <source>
        <dbReference type="SAM" id="Phobius"/>
    </source>
</evidence>
<accession>A0A369AN11</accession>
<name>A0A369AN11_9FIRM</name>
<evidence type="ECO:0000259" key="8">
    <source>
        <dbReference type="PROSITE" id="PS50901"/>
    </source>
</evidence>
<gene>
    <name evidence="9" type="ORF">DFR58_12935</name>
</gene>
<dbReference type="AlphaFoldDB" id="A0A369AN11"/>
<dbReference type="Gene3D" id="3.30.980.40">
    <property type="match status" value="1"/>
</dbReference>
<evidence type="ECO:0000313" key="10">
    <source>
        <dbReference type="Proteomes" id="UP000253034"/>
    </source>
</evidence>
<dbReference type="GO" id="GO:0003677">
    <property type="term" value="F:DNA binding"/>
    <property type="evidence" value="ECO:0007669"/>
    <property type="project" value="UniProtKB-KW"/>
</dbReference>
<dbReference type="Proteomes" id="UP000253034">
    <property type="component" value="Unassembled WGS sequence"/>
</dbReference>
<evidence type="ECO:0000256" key="2">
    <source>
        <dbReference type="ARBA" id="ARBA00022741"/>
    </source>
</evidence>
<organism evidence="9 10">
    <name type="scientific">Anaerobacterium chartisolvens</name>
    <dbReference type="NCBI Taxonomy" id="1297424"/>
    <lineage>
        <taxon>Bacteria</taxon>
        <taxon>Bacillati</taxon>
        <taxon>Bacillota</taxon>
        <taxon>Clostridia</taxon>
        <taxon>Eubacteriales</taxon>
        <taxon>Oscillospiraceae</taxon>
        <taxon>Anaerobacterium</taxon>
    </lineage>
</organism>
<dbReference type="Pfam" id="PF01580">
    <property type="entry name" value="FtsK_SpoIIIE"/>
    <property type="match status" value="1"/>
</dbReference>
<keyword evidence="10" id="KW-1185">Reference proteome</keyword>
<evidence type="ECO:0000313" key="9">
    <source>
        <dbReference type="EMBL" id="RCX10443.1"/>
    </source>
</evidence>
<dbReference type="EMBL" id="QPJT01000029">
    <property type="protein sequence ID" value="RCX10443.1"/>
    <property type="molecule type" value="Genomic_DNA"/>
</dbReference>
<proteinExistence type="inferred from homology"/>
<feature type="domain" description="FtsK" evidence="8">
    <location>
        <begin position="295"/>
        <end position="504"/>
    </location>
</feature>
<dbReference type="PROSITE" id="PS50901">
    <property type="entry name" value="FTSK"/>
    <property type="match status" value="1"/>
</dbReference>
<comment type="caution">
    <text evidence="9">The sequence shown here is derived from an EMBL/GenBank/DDBJ whole genome shotgun (WGS) entry which is preliminary data.</text>
</comment>